<proteinExistence type="predicted"/>
<dbReference type="OrthoDB" id="291792at2759"/>
<dbReference type="EMBL" id="AWUE01023232">
    <property type="protein sequence ID" value="OMO54529.1"/>
    <property type="molecule type" value="Genomic_DNA"/>
</dbReference>
<dbReference type="InterPro" id="IPR026749">
    <property type="entry name" value="Tmem135"/>
</dbReference>
<dbReference type="STRING" id="93759.A0A1R3G8W4"/>
<reference evidence="2" key="1">
    <citation type="submission" date="2013-09" db="EMBL/GenBank/DDBJ databases">
        <title>Corchorus olitorius genome sequencing.</title>
        <authorList>
            <person name="Alam M."/>
            <person name="Haque M.S."/>
            <person name="Islam M.S."/>
            <person name="Emdad E.M."/>
            <person name="Islam M.M."/>
            <person name="Ahmed B."/>
            <person name="Halim A."/>
            <person name="Hossen Q.M.M."/>
            <person name="Hossain M.Z."/>
            <person name="Ahmed R."/>
            <person name="Khan M.M."/>
            <person name="Islam R."/>
            <person name="Rashid M.M."/>
            <person name="Khan S.A."/>
            <person name="Rahman M.S."/>
            <person name="Alam M."/>
            <person name="Yahiya A.S."/>
            <person name="Khan M.S."/>
            <person name="Azam M.S."/>
            <person name="Haque T."/>
            <person name="Lashkar M.Z.H."/>
            <person name="Akhand A.I."/>
            <person name="Morshed G."/>
            <person name="Roy S."/>
            <person name="Uddin K.S."/>
            <person name="Rabeya T."/>
            <person name="Hossain A.S."/>
            <person name="Chowdhury A."/>
            <person name="Snigdha A.R."/>
            <person name="Mortoza M.S."/>
            <person name="Matin S.A."/>
            <person name="Hoque S.M.E."/>
            <person name="Islam M.K."/>
            <person name="Roy D.K."/>
            <person name="Haider R."/>
            <person name="Moosa M.M."/>
            <person name="Elias S.M."/>
            <person name="Hasan A.M."/>
            <person name="Jahan S."/>
            <person name="Shafiuddin M."/>
            <person name="Mahmood N."/>
            <person name="Shommy N.S."/>
        </authorList>
    </citation>
    <scope>NUCLEOTIDE SEQUENCE [LARGE SCALE GENOMIC DNA]</scope>
    <source>
        <strain evidence="2">cv. O-4</strain>
    </source>
</reference>
<protein>
    <submittedName>
        <fullName evidence="1">Uncharacterized protein</fullName>
    </submittedName>
</protein>
<sequence>MIHGGQSCGGHVASFLIEAYKRALPVYLPVYLIPALIVHRADLLKSQ</sequence>
<organism evidence="1 2">
    <name type="scientific">Corchorus olitorius</name>
    <dbReference type="NCBI Taxonomy" id="93759"/>
    <lineage>
        <taxon>Eukaryota</taxon>
        <taxon>Viridiplantae</taxon>
        <taxon>Streptophyta</taxon>
        <taxon>Embryophyta</taxon>
        <taxon>Tracheophyta</taxon>
        <taxon>Spermatophyta</taxon>
        <taxon>Magnoliopsida</taxon>
        <taxon>eudicotyledons</taxon>
        <taxon>Gunneridae</taxon>
        <taxon>Pentapetalae</taxon>
        <taxon>rosids</taxon>
        <taxon>malvids</taxon>
        <taxon>Malvales</taxon>
        <taxon>Malvaceae</taxon>
        <taxon>Grewioideae</taxon>
        <taxon>Apeibeae</taxon>
        <taxon>Corchorus</taxon>
    </lineage>
</organism>
<accession>A0A1R3G8W4</accession>
<dbReference type="Proteomes" id="UP000187203">
    <property type="component" value="Unassembled WGS sequence"/>
</dbReference>
<evidence type="ECO:0000313" key="1">
    <source>
        <dbReference type="EMBL" id="OMO54529.1"/>
    </source>
</evidence>
<keyword evidence="2" id="KW-1185">Reference proteome</keyword>
<comment type="caution">
    <text evidence="1">The sequence shown here is derived from an EMBL/GenBank/DDBJ whole genome shotgun (WGS) entry which is preliminary data.</text>
</comment>
<dbReference type="PANTHER" id="PTHR12459">
    <property type="entry name" value="TRANSMEMBRANE PROTEIN 135-RELATED"/>
    <property type="match status" value="1"/>
</dbReference>
<dbReference type="AlphaFoldDB" id="A0A1R3G8W4"/>
<name>A0A1R3G8W4_9ROSI</name>
<dbReference type="PANTHER" id="PTHR12459:SF15">
    <property type="entry name" value="TRANSMEMBRANE PROTEIN 135"/>
    <property type="match status" value="1"/>
</dbReference>
<gene>
    <name evidence="1" type="ORF">COLO4_36433</name>
</gene>
<evidence type="ECO:0000313" key="2">
    <source>
        <dbReference type="Proteomes" id="UP000187203"/>
    </source>
</evidence>